<feature type="transmembrane region" description="Helical" evidence="2">
    <location>
        <begin position="224"/>
        <end position="243"/>
    </location>
</feature>
<protein>
    <recommendedName>
        <fullName evidence="5">Low temperature requirement protein A</fullName>
    </recommendedName>
</protein>
<accession>A0A1E8PYQ4</accession>
<gene>
    <name evidence="3" type="ORF">BEL07_23555</name>
</gene>
<dbReference type="RefSeq" id="WP_070355485.1">
    <property type="nucleotide sequence ID" value="NZ_CP043474.1"/>
</dbReference>
<feature type="transmembrane region" description="Helical" evidence="2">
    <location>
        <begin position="60"/>
        <end position="80"/>
    </location>
</feature>
<dbReference type="PANTHER" id="PTHR36840:SF1">
    <property type="entry name" value="BLL5714 PROTEIN"/>
    <property type="match status" value="1"/>
</dbReference>
<evidence type="ECO:0008006" key="5">
    <source>
        <dbReference type="Google" id="ProtNLM"/>
    </source>
</evidence>
<dbReference type="Proteomes" id="UP000178953">
    <property type="component" value="Unassembled WGS sequence"/>
</dbReference>
<keyword evidence="2" id="KW-0812">Transmembrane</keyword>
<dbReference type="EMBL" id="MCHX01000071">
    <property type="protein sequence ID" value="OFJ51301.1"/>
    <property type="molecule type" value="Genomic_DNA"/>
</dbReference>
<feature type="transmembrane region" description="Helical" evidence="2">
    <location>
        <begin position="385"/>
        <end position="402"/>
    </location>
</feature>
<feature type="transmembrane region" description="Helical" evidence="2">
    <location>
        <begin position="296"/>
        <end position="316"/>
    </location>
</feature>
<sequence length="414" mass="43983">MDDSQPRAATHRIRRMGGRDPHERHRVATPLELLFDLTFVIAFGVAASELAHGLAADHVAAALTGFFFATFATCWAWINFTWFASAYDTDDWVYRVLTMVQMVGVLILALGIPPFFASISHGGHLANEMVVAGYVVMRVALVAQWLRAARQDPARRRASLTYACVITMVQVGWIGAILLPVNVTVGLAMFVVLALAEMVGPLLAETRRGGTPWHAHHIAERYGLLAIIALGEGVVGTVASLTAVVGEHGWTPDAVLLAVAGTGLTFGMWWIYFAVPSADLLHAHRERSFAFGYLHIAVFGAIVATGAGLHTAAYYVEEHSALGATGTVLSVAIPVAVYVALIFVLYGLMTRTWDALHLLLAGATMAVLIAAVACALLGVPMTACLLVLTLGPAISVVGFEVIGHRRAAVAGTGG</sequence>
<feature type="transmembrane region" description="Helical" evidence="2">
    <location>
        <begin position="185"/>
        <end position="204"/>
    </location>
</feature>
<reference evidence="3 4" key="1">
    <citation type="submission" date="2016-09" db="EMBL/GenBank/DDBJ databases">
        <title>genome sequence of Mycobacterium sp. 739 SCH.</title>
        <authorList>
            <person name="Greninger A.L."/>
            <person name="Qin X."/>
            <person name="Jerome K."/>
            <person name="Vora S."/>
            <person name="Quinn K."/>
        </authorList>
    </citation>
    <scope>NUCLEOTIDE SEQUENCE [LARGE SCALE GENOMIC DNA]</scope>
    <source>
        <strain evidence="3 4">SCH</strain>
    </source>
</reference>
<feature type="transmembrane region" description="Helical" evidence="2">
    <location>
        <begin position="129"/>
        <end position="148"/>
    </location>
</feature>
<evidence type="ECO:0000256" key="2">
    <source>
        <dbReference type="SAM" id="Phobius"/>
    </source>
</evidence>
<dbReference type="AlphaFoldDB" id="A0A1E8PYQ4"/>
<feature type="transmembrane region" description="Helical" evidence="2">
    <location>
        <begin position="322"/>
        <end position="346"/>
    </location>
</feature>
<keyword evidence="4" id="KW-1185">Reference proteome</keyword>
<feature type="region of interest" description="Disordered" evidence="1">
    <location>
        <begin position="1"/>
        <end position="22"/>
    </location>
</feature>
<keyword evidence="2" id="KW-0472">Membrane</keyword>
<proteinExistence type="predicted"/>
<name>A0A1E8PYQ4_9MYCO</name>
<dbReference type="PANTHER" id="PTHR36840">
    <property type="entry name" value="BLL5714 PROTEIN"/>
    <property type="match status" value="1"/>
</dbReference>
<comment type="caution">
    <text evidence="3">The sequence shown here is derived from an EMBL/GenBank/DDBJ whole genome shotgun (WGS) entry which is preliminary data.</text>
</comment>
<evidence type="ECO:0000256" key="1">
    <source>
        <dbReference type="SAM" id="MobiDB-lite"/>
    </source>
</evidence>
<dbReference type="Pfam" id="PF06772">
    <property type="entry name" value="LtrA"/>
    <property type="match status" value="1"/>
</dbReference>
<feature type="transmembrane region" description="Helical" evidence="2">
    <location>
        <begin position="92"/>
        <end position="117"/>
    </location>
</feature>
<feature type="transmembrane region" description="Helical" evidence="2">
    <location>
        <begin position="160"/>
        <end position="179"/>
    </location>
</feature>
<feature type="transmembrane region" description="Helical" evidence="2">
    <location>
        <begin position="255"/>
        <end position="275"/>
    </location>
</feature>
<dbReference type="InterPro" id="IPR010640">
    <property type="entry name" value="Low_temperature_requirement_A"/>
</dbReference>
<evidence type="ECO:0000313" key="4">
    <source>
        <dbReference type="Proteomes" id="UP000178953"/>
    </source>
</evidence>
<feature type="transmembrane region" description="Helical" evidence="2">
    <location>
        <begin position="358"/>
        <end position="379"/>
    </location>
</feature>
<feature type="transmembrane region" description="Helical" evidence="2">
    <location>
        <begin position="33"/>
        <end position="54"/>
    </location>
</feature>
<organism evidence="3 4">
    <name type="scientific">Mycolicibacterium grossiae</name>
    <dbReference type="NCBI Taxonomy" id="1552759"/>
    <lineage>
        <taxon>Bacteria</taxon>
        <taxon>Bacillati</taxon>
        <taxon>Actinomycetota</taxon>
        <taxon>Actinomycetes</taxon>
        <taxon>Mycobacteriales</taxon>
        <taxon>Mycobacteriaceae</taxon>
        <taxon>Mycolicibacterium</taxon>
    </lineage>
</organism>
<keyword evidence="2" id="KW-1133">Transmembrane helix</keyword>
<evidence type="ECO:0000313" key="3">
    <source>
        <dbReference type="EMBL" id="OFJ51301.1"/>
    </source>
</evidence>